<proteinExistence type="predicted"/>
<evidence type="ECO:0000313" key="2">
    <source>
        <dbReference type="Proteomes" id="UP000838878"/>
    </source>
</evidence>
<reference evidence="1" key="1">
    <citation type="submission" date="2021-12" db="EMBL/GenBank/DDBJ databases">
        <authorList>
            <person name="Martin H S."/>
        </authorList>
    </citation>
    <scope>NUCLEOTIDE SEQUENCE</scope>
</reference>
<name>A0A8J9U3J6_9NEOP</name>
<protein>
    <submittedName>
        <fullName evidence="1">Uncharacterized protein</fullName>
    </submittedName>
</protein>
<sequence length="862" mass="99883">MDDSQSSDVFSDRGFSMYDASTIDIESYEMLLNKIKNSFNFNDNSNNTRMIDKFSVLLDDCRNCADQSFDIIISLSEDSQVDKACIYLENVVHILQILSNFIKSIIEVVPVTCCTVNTFPTYTGNIISLVFSHCKDSECIYGNNLTLVEKQLKELFRSCHELQLTYLMTLQKHFLFDLTVKNDQDVLLETLDINLKIGEIVQALDVKTMAEQWKAYTMICEKYSTFLLDRNIYNDCTKLLSSAIDNNINTALQAIEEDKIVVRSLKVASFSLKILLRISTIFQEATSNDYESIIQLLIYIKLCNSNYYDLIENKSPKFCNTVYGHLSIPSQALVTQLVSEEKFITNVLLLNINDFKDFKFLGYIVLLISVVKAFLQKQKKRVSDVKNKIIERVFYVVQKCHIWFNIGLKFRSTANNTVLYGLYEHLMIHTTAFVLTFTAEEYTIIEKTLLESILAHDYYKAVFSANIWVLLCRMGNHQLHINTLHSLLKIYQTLETQAAFNASPQQINLRYTIGKLFESLKYPEKMAIYKKIILQEDGNVGVWCALKVKNLPENLEIVVEKWIVEKLSGLFNEVCENEHNMDKLVKYMDLASTCTFVEHNAGMEDFLVKIWSKFCIRCNSLLQKLSSASIFYFRCVESLAHLTYEYKHKFKNGAGLVKVLNVMSNMLRFGNTELSLILFEPFCELLYVSEYDNEDLLISILKSFIPELEIQNQIFAILITNKEMCDFVIPILNKYSMLLELKNNFHLYKQKHEDILKWKEQLEIASDFMFHHKCIEAVSISNNVDINLKPQNINFDVDLESLFEDDEEPNKKKAKFDTNVEDIIIALENNAVQLSQVKENILSDEYKNRLTKVYEQLKNIIS</sequence>
<dbReference type="OrthoDB" id="6088000at2759"/>
<keyword evidence="2" id="KW-1185">Reference proteome</keyword>
<dbReference type="PANTHER" id="PTHR16071:SF2">
    <property type="entry name" value="FIGNL1-INTERACTING REGULATOR OF RECOMBINATION AND MITOSIS"/>
    <property type="match status" value="1"/>
</dbReference>
<accession>A0A8J9U3J6</accession>
<dbReference type="EMBL" id="OV170221">
    <property type="protein sequence ID" value="CAH0713256.1"/>
    <property type="molecule type" value="Genomic_DNA"/>
</dbReference>
<dbReference type="Pfam" id="PF14868">
    <property type="entry name" value="DUF4487"/>
    <property type="match status" value="1"/>
</dbReference>
<dbReference type="Proteomes" id="UP000838878">
    <property type="component" value="Chromosome 1"/>
</dbReference>
<dbReference type="InterPro" id="IPR027902">
    <property type="entry name" value="DUF4487"/>
</dbReference>
<gene>
    <name evidence="1" type="ORF">BINO364_LOCUS436</name>
</gene>
<dbReference type="PANTHER" id="PTHR16071">
    <property type="entry name" value="CHROMOSOME 1 OPEN READING FRAME 112"/>
    <property type="match status" value="1"/>
</dbReference>
<evidence type="ECO:0000313" key="1">
    <source>
        <dbReference type="EMBL" id="CAH0713256.1"/>
    </source>
</evidence>
<organism evidence="1 2">
    <name type="scientific">Brenthis ino</name>
    <name type="common">lesser marbled fritillary</name>
    <dbReference type="NCBI Taxonomy" id="405034"/>
    <lineage>
        <taxon>Eukaryota</taxon>
        <taxon>Metazoa</taxon>
        <taxon>Ecdysozoa</taxon>
        <taxon>Arthropoda</taxon>
        <taxon>Hexapoda</taxon>
        <taxon>Insecta</taxon>
        <taxon>Pterygota</taxon>
        <taxon>Neoptera</taxon>
        <taxon>Endopterygota</taxon>
        <taxon>Lepidoptera</taxon>
        <taxon>Glossata</taxon>
        <taxon>Ditrysia</taxon>
        <taxon>Papilionoidea</taxon>
        <taxon>Nymphalidae</taxon>
        <taxon>Heliconiinae</taxon>
        <taxon>Argynnini</taxon>
        <taxon>Brenthis</taxon>
    </lineage>
</organism>
<feature type="non-terminal residue" evidence="1">
    <location>
        <position position="862"/>
    </location>
</feature>
<dbReference type="AlphaFoldDB" id="A0A8J9U3J6"/>